<dbReference type="Pfam" id="PF02690">
    <property type="entry name" value="Na_Pi_cotrans"/>
    <property type="match status" value="1"/>
</dbReference>
<evidence type="ECO:0000256" key="1">
    <source>
        <dbReference type="ARBA" id="ARBA00004651"/>
    </source>
</evidence>
<evidence type="ECO:0008006" key="8">
    <source>
        <dbReference type="Google" id="ProtNLM"/>
    </source>
</evidence>
<evidence type="ECO:0000256" key="6">
    <source>
        <dbReference type="SAM" id="Phobius"/>
    </source>
</evidence>
<feature type="transmembrane region" description="Helical" evidence="6">
    <location>
        <begin position="141"/>
        <end position="165"/>
    </location>
</feature>
<keyword evidence="4 6" id="KW-1133">Transmembrane helix</keyword>
<feature type="non-terminal residue" evidence="7">
    <location>
        <position position="208"/>
    </location>
</feature>
<name>X1ME50_9ZZZZ</name>
<evidence type="ECO:0000313" key="7">
    <source>
        <dbReference type="EMBL" id="GAI29538.1"/>
    </source>
</evidence>
<evidence type="ECO:0000256" key="5">
    <source>
        <dbReference type="ARBA" id="ARBA00023136"/>
    </source>
</evidence>
<protein>
    <recommendedName>
        <fullName evidence="8">Na/Pi cotransporter family protein</fullName>
    </recommendedName>
</protein>
<comment type="caution">
    <text evidence="7">The sequence shown here is derived from an EMBL/GenBank/DDBJ whole genome shotgun (WGS) entry which is preliminary data.</text>
</comment>
<dbReference type="GO" id="GO:0044341">
    <property type="term" value="P:sodium-dependent phosphate transport"/>
    <property type="evidence" value="ECO:0007669"/>
    <property type="project" value="InterPro"/>
</dbReference>
<feature type="transmembrane region" description="Helical" evidence="6">
    <location>
        <begin position="72"/>
        <end position="90"/>
    </location>
</feature>
<dbReference type="AlphaFoldDB" id="X1ME50"/>
<evidence type="ECO:0000256" key="4">
    <source>
        <dbReference type="ARBA" id="ARBA00022989"/>
    </source>
</evidence>
<dbReference type="InterPro" id="IPR003841">
    <property type="entry name" value="Na/Pi_transpt"/>
</dbReference>
<gene>
    <name evidence="7" type="ORF">S06H3_36274</name>
</gene>
<dbReference type="NCBIfam" id="NF037997">
    <property type="entry name" value="Na_Pi_symport"/>
    <property type="match status" value="1"/>
</dbReference>
<comment type="subcellular location">
    <subcellularLocation>
        <location evidence="1">Cell membrane</location>
        <topology evidence="1">Multi-pass membrane protein</topology>
    </subcellularLocation>
</comment>
<feature type="transmembrane region" description="Helical" evidence="6">
    <location>
        <begin position="110"/>
        <end position="134"/>
    </location>
</feature>
<feature type="transmembrane region" description="Helical" evidence="6">
    <location>
        <begin position="177"/>
        <end position="195"/>
    </location>
</feature>
<dbReference type="GO" id="GO:0005436">
    <property type="term" value="F:sodium:phosphate symporter activity"/>
    <property type="evidence" value="ECO:0007669"/>
    <property type="project" value="InterPro"/>
</dbReference>
<sequence length="208" mass="21151">MTIVLLIGLINAGVLTLAQGIGVMLGAEIGTTVTAQLIAFKIGHYYLPIIAVGFVVHEAFRGKKTGDIGQITLGFGLLFMGMSIVSTNLGQLAEAPAVFHLLRNCGTNPLLGVLIGAGVTAIIQSSSAMTALIIAMGSTGILTLPAAIALIFGANIGTTVTALIASIGSSLSSRRLAIAQLTVNVLGVTVFLLFISPYSSIVAATAEN</sequence>
<reference evidence="7" key="1">
    <citation type="journal article" date="2014" name="Front. Microbiol.">
        <title>High frequency of phylogenetically diverse reductive dehalogenase-homologous genes in deep subseafloor sedimentary metagenomes.</title>
        <authorList>
            <person name="Kawai M."/>
            <person name="Futagami T."/>
            <person name="Toyoda A."/>
            <person name="Takaki Y."/>
            <person name="Nishi S."/>
            <person name="Hori S."/>
            <person name="Arai W."/>
            <person name="Tsubouchi T."/>
            <person name="Morono Y."/>
            <person name="Uchiyama I."/>
            <person name="Ito T."/>
            <person name="Fujiyama A."/>
            <person name="Inagaki F."/>
            <person name="Takami H."/>
        </authorList>
    </citation>
    <scope>NUCLEOTIDE SEQUENCE</scope>
    <source>
        <strain evidence="7">Expedition CK06-06</strain>
    </source>
</reference>
<keyword evidence="2" id="KW-1003">Cell membrane</keyword>
<keyword evidence="5 6" id="KW-0472">Membrane</keyword>
<organism evidence="7">
    <name type="scientific">marine sediment metagenome</name>
    <dbReference type="NCBI Taxonomy" id="412755"/>
    <lineage>
        <taxon>unclassified sequences</taxon>
        <taxon>metagenomes</taxon>
        <taxon>ecological metagenomes</taxon>
    </lineage>
</organism>
<proteinExistence type="predicted"/>
<dbReference type="EMBL" id="BARV01021955">
    <property type="protein sequence ID" value="GAI29538.1"/>
    <property type="molecule type" value="Genomic_DNA"/>
</dbReference>
<dbReference type="GO" id="GO:0005886">
    <property type="term" value="C:plasma membrane"/>
    <property type="evidence" value="ECO:0007669"/>
    <property type="project" value="UniProtKB-SubCell"/>
</dbReference>
<evidence type="ECO:0000256" key="3">
    <source>
        <dbReference type="ARBA" id="ARBA00022692"/>
    </source>
</evidence>
<accession>X1ME50</accession>
<evidence type="ECO:0000256" key="2">
    <source>
        <dbReference type="ARBA" id="ARBA00022475"/>
    </source>
</evidence>
<feature type="transmembrane region" description="Helical" evidence="6">
    <location>
        <begin position="42"/>
        <end position="60"/>
    </location>
</feature>
<keyword evidence="3 6" id="KW-0812">Transmembrane</keyword>
<dbReference type="PANTHER" id="PTHR10010">
    <property type="entry name" value="SOLUTE CARRIER FAMILY 34 SODIUM PHOSPHATE , MEMBER 2-RELATED"/>
    <property type="match status" value="1"/>
</dbReference>
<dbReference type="PANTHER" id="PTHR10010:SF46">
    <property type="entry name" value="SODIUM-DEPENDENT PHOSPHATE TRANSPORT PROTEIN 2B"/>
    <property type="match status" value="1"/>
</dbReference>